<organism evidence="1 2">
    <name type="scientific">Pleurodeles waltl</name>
    <name type="common">Iberian ribbed newt</name>
    <dbReference type="NCBI Taxonomy" id="8319"/>
    <lineage>
        <taxon>Eukaryota</taxon>
        <taxon>Metazoa</taxon>
        <taxon>Chordata</taxon>
        <taxon>Craniata</taxon>
        <taxon>Vertebrata</taxon>
        <taxon>Euteleostomi</taxon>
        <taxon>Amphibia</taxon>
        <taxon>Batrachia</taxon>
        <taxon>Caudata</taxon>
        <taxon>Salamandroidea</taxon>
        <taxon>Salamandridae</taxon>
        <taxon>Pleurodelinae</taxon>
        <taxon>Pleurodeles</taxon>
    </lineage>
</organism>
<proteinExistence type="predicted"/>
<evidence type="ECO:0000313" key="1">
    <source>
        <dbReference type="EMBL" id="KAJ1114912.1"/>
    </source>
</evidence>
<protein>
    <submittedName>
        <fullName evidence="1">Uncharacterized protein</fullName>
    </submittedName>
</protein>
<dbReference type="EMBL" id="JANPWB010000012">
    <property type="protein sequence ID" value="KAJ1114912.1"/>
    <property type="molecule type" value="Genomic_DNA"/>
</dbReference>
<comment type="caution">
    <text evidence="1">The sequence shown here is derived from an EMBL/GenBank/DDBJ whole genome shotgun (WGS) entry which is preliminary data.</text>
</comment>
<gene>
    <name evidence="1" type="ORF">NDU88_003142</name>
</gene>
<sequence>MRRRSGCLACYTVSCGDGRSPLEIHRGPSRGPSPRRRRRSVFGVVVVVDRRGEEAAATRQQQKPCGAVWSSAIWKSRLECPGGPGKVQQHRGAWSGLERLGDMEAQTRHGGAEVWRCGGRKQKNRKNL</sequence>
<dbReference type="Proteomes" id="UP001066276">
    <property type="component" value="Chromosome 8"/>
</dbReference>
<reference evidence="1" key="1">
    <citation type="journal article" date="2022" name="bioRxiv">
        <title>Sequencing and chromosome-scale assembly of the giantPleurodeles waltlgenome.</title>
        <authorList>
            <person name="Brown T."/>
            <person name="Elewa A."/>
            <person name="Iarovenko S."/>
            <person name="Subramanian E."/>
            <person name="Araus A.J."/>
            <person name="Petzold A."/>
            <person name="Susuki M."/>
            <person name="Suzuki K.-i.T."/>
            <person name="Hayashi T."/>
            <person name="Toyoda A."/>
            <person name="Oliveira C."/>
            <person name="Osipova E."/>
            <person name="Leigh N.D."/>
            <person name="Simon A."/>
            <person name="Yun M.H."/>
        </authorList>
    </citation>
    <scope>NUCLEOTIDE SEQUENCE</scope>
    <source>
        <strain evidence="1">20211129_DDA</strain>
        <tissue evidence="1">Liver</tissue>
    </source>
</reference>
<accession>A0AAV7NFR6</accession>
<evidence type="ECO:0000313" key="2">
    <source>
        <dbReference type="Proteomes" id="UP001066276"/>
    </source>
</evidence>
<keyword evidence="2" id="KW-1185">Reference proteome</keyword>
<name>A0AAV7NFR6_PLEWA</name>
<dbReference type="AlphaFoldDB" id="A0AAV7NFR6"/>